<name>A0A813J1P5_POLGL</name>
<dbReference type="InterPro" id="IPR011050">
    <property type="entry name" value="Pectin_lyase_fold/virulence"/>
</dbReference>
<organism evidence="1 2">
    <name type="scientific">Polarella glacialis</name>
    <name type="common">Dinoflagellate</name>
    <dbReference type="NCBI Taxonomy" id="89957"/>
    <lineage>
        <taxon>Eukaryota</taxon>
        <taxon>Sar</taxon>
        <taxon>Alveolata</taxon>
        <taxon>Dinophyceae</taxon>
        <taxon>Suessiales</taxon>
        <taxon>Suessiaceae</taxon>
        <taxon>Polarella</taxon>
    </lineage>
</organism>
<proteinExistence type="predicted"/>
<comment type="caution">
    <text evidence="1">The sequence shown here is derived from an EMBL/GenBank/DDBJ whole genome shotgun (WGS) entry which is preliminary data.</text>
</comment>
<evidence type="ECO:0000313" key="2">
    <source>
        <dbReference type="Proteomes" id="UP000626109"/>
    </source>
</evidence>
<feature type="non-terminal residue" evidence="1">
    <location>
        <position position="116"/>
    </location>
</feature>
<accession>A0A813J1P5</accession>
<sequence>LQSLIVLQSSPQVSNFVISYKMAHFFRTVCLLGVVQHAGAVATLRNVDVSGIDAGDCASSPCFSLSYAIAQAVTGDVVELGPGTHSGPLNRNLELGGKAALTIRGVAGTIVDLQNE</sequence>
<evidence type="ECO:0000313" key="1">
    <source>
        <dbReference type="EMBL" id="CAE8661080.1"/>
    </source>
</evidence>
<dbReference type="AlphaFoldDB" id="A0A813J1P5"/>
<reference evidence="1" key="1">
    <citation type="submission" date="2021-02" db="EMBL/GenBank/DDBJ databases">
        <authorList>
            <person name="Dougan E. K."/>
            <person name="Rhodes N."/>
            <person name="Thang M."/>
            <person name="Chan C."/>
        </authorList>
    </citation>
    <scope>NUCLEOTIDE SEQUENCE</scope>
</reference>
<feature type="non-terminal residue" evidence="1">
    <location>
        <position position="1"/>
    </location>
</feature>
<dbReference type="EMBL" id="CAJNNW010017541">
    <property type="protein sequence ID" value="CAE8661080.1"/>
    <property type="molecule type" value="Genomic_DNA"/>
</dbReference>
<dbReference type="Proteomes" id="UP000626109">
    <property type="component" value="Unassembled WGS sequence"/>
</dbReference>
<protein>
    <submittedName>
        <fullName evidence="1">Uncharacterized protein</fullName>
    </submittedName>
</protein>
<dbReference type="SUPFAM" id="SSF51126">
    <property type="entry name" value="Pectin lyase-like"/>
    <property type="match status" value="1"/>
</dbReference>
<gene>
    <name evidence="1" type="ORF">PGLA2088_LOCUS14403</name>
</gene>